<gene>
    <name evidence="1" type="ORF">IE53DRAFT_129117</name>
</gene>
<protein>
    <submittedName>
        <fullName evidence="1">TIM17-mitochondrial inner membrane import translocase subunit</fullName>
    </submittedName>
</protein>
<evidence type="ECO:0000313" key="1">
    <source>
        <dbReference type="EMBL" id="PWN49751.1"/>
    </source>
</evidence>
<proteinExistence type="predicted"/>
<organism evidence="1 2">
    <name type="scientific">Violaceomyces palustris</name>
    <dbReference type="NCBI Taxonomy" id="1673888"/>
    <lineage>
        <taxon>Eukaryota</taxon>
        <taxon>Fungi</taxon>
        <taxon>Dikarya</taxon>
        <taxon>Basidiomycota</taxon>
        <taxon>Ustilaginomycotina</taxon>
        <taxon>Ustilaginomycetes</taxon>
        <taxon>Violaceomycetales</taxon>
        <taxon>Violaceomycetaceae</taxon>
        <taxon>Violaceomyces</taxon>
    </lineage>
</organism>
<evidence type="ECO:0000313" key="2">
    <source>
        <dbReference type="Proteomes" id="UP000245626"/>
    </source>
</evidence>
<reference evidence="1 2" key="1">
    <citation type="journal article" date="2018" name="Mol. Biol. Evol.">
        <title>Broad Genomic Sampling Reveals a Smut Pathogenic Ancestry of the Fungal Clade Ustilaginomycotina.</title>
        <authorList>
            <person name="Kijpornyongpan T."/>
            <person name="Mondo S.J."/>
            <person name="Barry K."/>
            <person name="Sandor L."/>
            <person name="Lee J."/>
            <person name="Lipzen A."/>
            <person name="Pangilinan J."/>
            <person name="LaButti K."/>
            <person name="Hainaut M."/>
            <person name="Henrissat B."/>
            <person name="Grigoriev I.V."/>
            <person name="Spatafora J.W."/>
            <person name="Aime M.C."/>
        </authorList>
    </citation>
    <scope>NUCLEOTIDE SEQUENCE [LARGE SCALE GENOMIC DNA]</scope>
    <source>
        <strain evidence="1 2">SA 807</strain>
    </source>
</reference>
<accession>A0ACD0NVC2</accession>
<name>A0ACD0NVC2_9BASI</name>
<keyword evidence="2" id="KW-1185">Reference proteome</keyword>
<sequence>MAHADHTRDPCPWVILSDFGGAFAMGAVGGTIWHGIKGARNSPRGERLPGSLAAIKARAPVLGGNFGVWGGLFSTCDCTVKAIRQKEDPWNAIIAGFMTGSGLAIRAGPKTAFGSGVMCGILLGVFEGVGVLMQRMMAEGNKQVAPIIPDVQTSSGTGTAALPST</sequence>
<dbReference type="EMBL" id="KZ820010">
    <property type="protein sequence ID" value="PWN49751.1"/>
    <property type="molecule type" value="Genomic_DNA"/>
</dbReference>
<dbReference type="Proteomes" id="UP000245626">
    <property type="component" value="Unassembled WGS sequence"/>
</dbReference>